<reference evidence="1" key="1">
    <citation type="submission" date="2018-05" db="EMBL/GenBank/DDBJ databases">
        <title>Draft genome of Mucuna pruriens seed.</title>
        <authorList>
            <person name="Nnadi N.E."/>
            <person name="Vos R."/>
            <person name="Hasami M.H."/>
            <person name="Devisetty U.K."/>
            <person name="Aguiy J.C."/>
        </authorList>
    </citation>
    <scope>NUCLEOTIDE SEQUENCE [LARGE SCALE GENOMIC DNA]</scope>
    <source>
        <strain evidence="1">JCA_2017</strain>
    </source>
</reference>
<proteinExistence type="predicted"/>
<organism evidence="1 2">
    <name type="scientific">Mucuna pruriens</name>
    <name type="common">Velvet bean</name>
    <name type="synonym">Dolichos pruriens</name>
    <dbReference type="NCBI Taxonomy" id="157652"/>
    <lineage>
        <taxon>Eukaryota</taxon>
        <taxon>Viridiplantae</taxon>
        <taxon>Streptophyta</taxon>
        <taxon>Embryophyta</taxon>
        <taxon>Tracheophyta</taxon>
        <taxon>Spermatophyta</taxon>
        <taxon>Magnoliopsida</taxon>
        <taxon>eudicotyledons</taxon>
        <taxon>Gunneridae</taxon>
        <taxon>Pentapetalae</taxon>
        <taxon>rosids</taxon>
        <taxon>fabids</taxon>
        <taxon>Fabales</taxon>
        <taxon>Fabaceae</taxon>
        <taxon>Papilionoideae</taxon>
        <taxon>50 kb inversion clade</taxon>
        <taxon>NPAAA clade</taxon>
        <taxon>indigoferoid/millettioid clade</taxon>
        <taxon>Phaseoleae</taxon>
        <taxon>Mucuna</taxon>
    </lineage>
</organism>
<name>A0A371H3P4_MUCPR</name>
<comment type="caution">
    <text evidence="1">The sequence shown here is derived from an EMBL/GenBank/DDBJ whole genome shotgun (WGS) entry which is preliminary data.</text>
</comment>
<gene>
    <name evidence="1" type="ORF">CR513_19797</name>
</gene>
<dbReference type="OrthoDB" id="1751583at2759"/>
<feature type="non-terminal residue" evidence="1">
    <location>
        <position position="1"/>
    </location>
</feature>
<sequence length="64" mass="7774">MMLYFTKGPCNYEEIRMVVNVQHSSFREACFVMGFLKDDRKYRSQRLRIRSLLGKFICHNAYFK</sequence>
<dbReference type="EMBL" id="QJKJ01003657">
    <property type="protein sequence ID" value="RDX97438.1"/>
    <property type="molecule type" value="Genomic_DNA"/>
</dbReference>
<evidence type="ECO:0000313" key="1">
    <source>
        <dbReference type="EMBL" id="RDX97438.1"/>
    </source>
</evidence>
<evidence type="ECO:0000313" key="2">
    <source>
        <dbReference type="Proteomes" id="UP000257109"/>
    </source>
</evidence>
<protein>
    <submittedName>
        <fullName evidence="1">Uncharacterized protein</fullName>
    </submittedName>
</protein>
<dbReference type="AlphaFoldDB" id="A0A371H3P4"/>
<keyword evidence="2" id="KW-1185">Reference proteome</keyword>
<dbReference type="Proteomes" id="UP000257109">
    <property type="component" value="Unassembled WGS sequence"/>
</dbReference>
<accession>A0A371H3P4</accession>